<dbReference type="GO" id="GO:0072583">
    <property type="term" value="P:clathrin-dependent endocytosis"/>
    <property type="evidence" value="ECO:0007669"/>
    <property type="project" value="InterPro"/>
</dbReference>
<accession>A0A5J4YSJ4</accession>
<keyword evidence="4" id="KW-1185">Reference proteome</keyword>
<evidence type="ECO:0000313" key="4">
    <source>
        <dbReference type="Proteomes" id="UP000324585"/>
    </source>
</evidence>
<dbReference type="AlphaFoldDB" id="A0A5J4YSJ4"/>
<feature type="region of interest" description="Disordered" evidence="1">
    <location>
        <begin position="461"/>
        <end position="480"/>
    </location>
</feature>
<dbReference type="InterPro" id="IPR011417">
    <property type="entry name" value="ANTH_dom"/>
</dbReference>
<dbReference type="PROSITE" id="PS50942">
    <property type="entry name" value="ENTH"/>
    <property type="match status" value="1"/>
</dbReference>
<dbReference type="GO" id="GO:0006900">
    <property type="term" value="P:vesicle budding from membrane"/>
    <property type="evidence" value="ECO:0007669"/>
    <property type="project" value="TreeGrafter"/>
</dbReference>
<proteinExistence type="predicted"/>
<protein>
    <submittedName>
        <fullName evidence="3">Putative clathrin assembly protein</fullName>
    </submittedName>
</protein>
<feature type="region of interest" description="Disordered" evidence="1">
    <location>
        <begin position="552"/>
        <end position="574"/>
    </location>
</feature>
<dbReference type="GO" id="GO:0000149">
    <property type="term" value="F:SNARE binding"/>
    <property type="evidence" value="ECO:0007669"/>
    <property type="project" value="TreeGrafter"/>
</dbReference>
<dbReference type="GO" id="GO:0048268">
    <property type="term" value="P:clathrin coat assembly"/>
    <property type="evidence" value="ECO:0007669"/>
    <property type="project" value="InterPro"/>
</dbReference>
<dbReference type="SUPFAM" id="SSF48464">
    <property type="entry name" value="ENTH/VHS domain"/>
    <property type="match status" value="1"/>
</dbReference>
<dbReference type="InterPro" id="IPR008942">
    <property type="entry name" value="ENTH_VHS"/>
</dbReference>
<feature type="domain" description="ENTH" evidence="2">
    <location>
        <begin position="45"/>
        <end position="184"/>
    </location>
</feature>
<reference evidence="4" key="1">
    <citation type="journal article" date="2019" name="Nat. Commun.">
        <title>Expansion of phycobilisome linker gene families in mesophilic red algae.</title>
        <authorList>
            <person name="Lee J."/>
            <person name="Kim D."/>
            <person name="Bhattacharya D."/>
            <person name="Yoon H.S."/>
        </authorList>
    </citation>
    <scope>NUCLEOTIDE SEQUENCE [LARGE SCALE GENOMIC DNA]</scope>
    <source>
        <strain evidence="4">CCMP 1328</strain>
    </source>
</reference>
<dbReference type="Gene3D" id="1.25.40.90">
    <property type="match status" value="1"/>
</dbReference>
<dbReference type="GO" id="GO:0005905">
    <property type="term" value="C:clathrin-coated pit"/>
    <property type="evidence" value="ECO:0007669"/>
    <property type="project" value="TreeGrafter"/>
</dbReference>
<dbReference type="InterPro" id="IPR045192">
    <property type="entry name" value="AP180-like"/>
</dbReference>
<dbReference type="PANTHER" id="PTHR22951:SF5">
    <property type="entry name" value="PHOSPHATIDYLINOSITOL-BINDING CLATHRIN ASSEMBLY PROTEIN LAP"/>
    <property type="match status" value="1"/>
</dbReference>
<feature type="compositionally biased region" description="Gly residues" evidence="1">
    <location>
        <begin position="563"/>
        <end position="574"/>
    </location>
</feature>
<dbReference type="GO" id="GO:0030136">
    <property type="term" value="C:clathrin-coated vesicle"/>
    <property type="evidence" value="ECO:0007669"/>
    <property type="project" value="TreeGrafter"/>
</dbReference>
<evidence type="ECO:0000313" key="3">
    <source>
        <dbReference type="EMBL" id="KAA8494369.1"/>
    </source>
</evidence>
<dbReference type="PANTHER" id="PTHR22951">
    <property type="entry name" value="CLATHRIN ASSEMBLY PROTEIN"/>
    <property type="match status" value="1"/>
</dbReference>
<gene>
    <name evidence="3" type="ORF">FVE85_2610</name>
</gene>
<organism evidence="3 4">
    <name type="scientific">Porphyridium purpureum</name>
    <name type="common">Red alga</name>
    <name type="synonym">Porphyridium cruentum</name>
    <dbReference type="NCBI Taxonomy" id="35688"/>
    <lineage>
        <taxon>Eukaryota</taxon>
        <taxon>Rhodophyta</taxon>
        <taxon>Bangiophyceae</taxon>
        <taxon>Porphyridiales</taxon>
        <taxon>Porphyridiaceae</taxon>
        <taxon>Porphyridium</taxon>
    </lineage>
</organism>
<evidence type="ECO:0000259" key="2">
    <source>
        <dbReference type="PROSITE" id="PS50942"/>
    </source>
</evidence>
<sequence length="574" mass="62167">MNAAGQGKSMSAGSTGGAGAGAALSKKASQSTMGSKMKDVFRKVSSDMKKDFWKTLIINTTNRTIGPPEQSHVMTIMDGLQNGSGPIADRNNSTGAICHHLRKRLQEPDWIVAVKALGVFHYLLRECKEPMFAKEVATTYRSIFNMSGFNNLLPEGSAYVGFVRSYGAYLVKWCELKATLDYPPCKVGVWEDKPETEFCEQFGRTDPKVLLTAIPMVLAALDVIYKIDWKGPMKGSPAGAFPISLVLNDFTHYWMSIQRGFMTVVDAFYAKPDALAPRASKGAQAMYELYLSFTKEDTAKAKEFIGTATMLSPGWNAPGAELPEEDVVYDVCMAMYEYAYPEASYAQVARVMDSAALLGGAGGKGYRAQSKKGGSVVAASAADSFFDPDGDPFASATATAGKGKRESESQSLSGKGTGTSRKPKRSGVIVEEPSDNDPFGPANDGFDGLLISRPRPAADDALTGSVGDGARSTWQGSADPFGKDTSQLATMNVNPMAMQQQQMMLMRQQQQQQLLLQQQRQMAVQQQQQQQQQLMMQQQAALRQRQSGGVMQHMNMNPSGYSGAYGPGSGFQGY</sequence>
<feature type="region of interest" description="Disordered" evidence="1">
    <location>
        <begin position="390"/>
        <end position="445"/>
    </location>
</feature>
<feature type="compositionally biased region" description="Polar residues" evidence="1">
    <location>
        <begin position="409"/>
        <end position="420"/>
    </location>
</feature>
<dbReference type="GO" id="GO:0005546">
    <property type="term" value="F:phosphatidylinositol-4,5-bisphosphate binding"/>
    <property type="evidence" value="ECO:0007669"/>
    <property type="project" value="TreeGrafter"/>
</dbReference>
<dbReference type="GO" id="GO:0005545">
    <property type="term" value="F:1-phosphatidylinositol binding"/>
    <property type="evidence" value="ECO:0007669"/>
    <property type="project" value="TreeGrafter"/>
</dbReference>
<name>A0A5J4YSJ4_PORPP</name>
<dbReference type="Pfam" id="PF07651">
    <property type="entry name" value="ANTH"/>
    <property type="match status" value="1"/>
</dbReference>
<dbReference type="GO" id="GO:0032050">
    <property type="term" value="F:clathrin heavy chain binding"/>
    <property type="evidence" value="ECO:0007669"/>
    <property type="project" value="TreeGrafter"/>
</dbReference>
<evidence type="ECO:0000256" key="1">
    <source>
        <dbReference type="SAM" id="MobiDB-lite"/>
    </source>
</evidence>
<dbReference type="Proteomes" id="UP000324585">
    <property type="component" value="Unassembled WGS sequence"/>
</dbReference>
<dbReference type="OrthoDB" id="44015at2759"/>
<dbReference type="EMBL" id="VRMN01000004">
    <property type="protein sequence ID" value="KAA8494369.1"/>
    <property type="molecule type" value="Genomic_DNA"/>
</dbReference>
<feature type="region of interest" description="Disordered" evidence="1">
    <location>
        <begin position="1"/>
        <end position="22"/>
    </location>
</feature>
<dbReference type="InterPro" id="IPR013809">
    <property type="entry name" value="ENTH"/>
</dbReference>
<dbReference type="SMART" id="SM00273">
    <property type="entry name" value="ENTH"/>
    <property type="match status" value="1"/>
</dbReference>
<comment type="caution">
    <text evidence="3">The sequence shown here is derived from an EMBL/GenBank/DDBJ whole genome shotgun (WGS) entry which is preliminary data.</text>
</comment>